<dbReference type="AlphaFoldDB" id="A0A418SJ26"/>
<reference evidence="1 2" key="1">
    <citation type="submission" date="2020-08" db="EMBL/GenBank/DDBJ databases">
        <title>Genome sequence of Rhodobacteraceae bacterium Lw-13e.</title>
        <authorList>
            <person name="Poehlein A."/>
            <person name="Wolter L."/>
            <person name="Daniel R."/>
            <person name="Brinkhoff T."/>
        </authorList>
    </citation>
    <scope>NUCLEOTIDE SEQUENCE [LARGE SCALE GENOMIC DNA]</scope>
    <source>
        <strain evidence="1 2">Lw-13e</strain>
    </source>
</reference>
<evidence type="ECO:0000313" key="1">
    <source>
        <dbReference type="EMBL" id="QPM91991.1"/>
    </source>
</evidence>
<evidence type="ECO:0000313" key="2">
    <source>
        <dbReference type="Proteomes" id="UP000283786"/>
    </source>
</evidence>
<dbReference type="GO" id="GO:0006508">
    <property type="term" value="P:proteolysis"/>
    <property type="evidence" value="ECO:0007669"/>
    <property type="project" value="UniProtKB-KW"/>
</dbReference>
<keyword evidence="1" id="KW-0378">Hydrolase</keyword>
<dbReference type="GO" id="GO:0008233">
    <property type="term" value="F:peptidase activity"/>
    <property type="evidence" value="ECO:0007669"/>
    <property type="project" value="UniProtKB-KW"/>
</dbReference>
<dbReference type="Gene3D" id="2.30.110.10">
    <property type="entry name" value="Electron Transport, Fmn-binding Protein, Chain A"/>
    <property type="match status" value="1"/>
</dbReference>
<keyword evidence="2" id="KW-1185">Reference proteome</keyword>
<dbReference type="KEGG" id="palw:PSAL_032540"/>
<dbReference type="EMBL" id="CP060436">
    <property type="protein sequence ID" value="QPM91991.1"/>
    <property type="molecule type" value="Genomic_DNA"/>
</dbReference>
<gene>
    <name evidence="1" type="primary">paiB</name>
    <name evidence="1" type="ORF">PSAL_032540</name>
</gene>
<dbReference type="OrthoDB" id="9794948at2"/>
<name>A0A418SJ26_9RHOB</name>
<dbReference type="PANTHER" id="PTHR35802:SF1">
    <property type="entry name" value="PROTEASE SYNTHASE AND SPORULATION PROTEIN PAI 2"/>
    <property type="match status" value="1"/>
</dbReference>
<dbReference type="Pfam" id="PF04299">
    <property type="entry name" value="FMN_bind_2"/>
    <property type="match status" value="1"/>
</dbReference>
<dbReference type="SUPFAM" id="SSF50475">
    <property type="entry name" value="FMN-binding split barrel"/>
    <property type="match status" value="1"/>
</dbReference>
<protein>
    <submittedName>
        <fullName evidence="1">Protease synthase and sporulation protein PAI 2</fullName>
    </submittedName>
</protein>
<dbReference type="PIRSF" id="PIRSF010372">
    <property type="entry name" value="PaiB"/>
    <property type="match status" value="1"/>
</dbReference>
<dbReference type="InterPro" id="IPR007396">
    <property type="entry name" value="TR_PAI2-type"/>
</dbReference>
<organism evidence="1 2">
    <name type="scientific">Pseudooceanicola algae</name>
    <dbReference type="NCBI Taxonomy" id="1537215"/>
    <lineage>
        <taxon>Bacteria</taxon>
        <taxon>Pseudomonadati</taxon>
        <taxon>Pseudomonadota</taxon>
        <taxon>Alphaproteobacteria</taxon>
        <taxon>Rhodobacterales</taxon>
        <taxon>Paracoccaceae</taxon>
        <taxon>Pseudooceanicola</taxon>
    </lineage>
</organism>
<keyword evidence="1" id="KW-0645">Protease</keyword>
<dbReference type="Proteomes" id="UP000283786">
    <property type="component" value="Chromosome"/>
</dbReference>
<accession>A0A418SJ26</accession>
<proteinExistence type="predicted"/>
<dbReference type="PANTHER" id="PTHR35802">
    <property type="entry name" value="PROTEASE SYNTHASE AND SPORULATION PROTEIN PAI 2"/>
    <property type="match status" value="1"/>
</dbReference>
<sequence>MYTPAPFSETRPDRILGLVEAYDFATLIHAGGTDVSLTHAPVFLRDPEHAASATQVDGATLELHLARANAMCRRLEQLPKLTVAILGPSSYITPSWYETPGVVPTWNYAAVHLHCEVRPFTDPERLHALFDRTARAHEPGVGGTWNRDGDRQKMVDSLIRGVVGYQLTVTSHEAIFKMSQNKSQADRGNVIAGLSGLGRDATQDVATMMAAYSQERDSNA</sequence>
<dbReference type="RefSeq" id="WP_119838400.1">
    <property type="nucleotide sequence ID" value="NZ_CP060436.1"/>
</dbReference>
<dbReference type="InterPro" id="IPR012349">
    <property type="entry name" value="Split_barrel_FMN-bd"/>
</dbReference>